<comment type="caution">
    <text evidence="1">The sequence shown here is derived from an EMBL/GenBank/DDBJ whole genome shotgun (WGS) entry which is preliminary data.</text>
</comment>
<organism evidence="1 2">
    <name type="scientific">Candidatus Woesebacteria bacterium RBG_13_34_9</name>
    <dbReference type="NCBI Taxonomy" id="1802477"/>
    <lineage>
        <taxon>Bacteria</taxon>
        <taxon>Candidatus Woeseibacteriota</taxon>
    </lineage>
</organism>
<reference evidence="1 2" key="1">
    <citation type="journal article" date="2016" name="Nat. Commun.">
        <title>Thousands of microbial genomes shed light on interconnected biogeochemical processes in an aquifer system.</title>
        <authorList>
            <person name="Anantharaman K."/>
            <person name="Brown C.T."/>
            <person name="Hug L.A."/>
            <person name="Sharon I."/>
            <person name="Castelle C.J."/>
            <person name="Probst A.J."/>
            <person name="Thomas B.C."/>
            <person name="Singh A."/>
            <person name="Wilkins M.J."/>
            <person name="Karaoz U."/>
            <person name="Brodie E.L."/>
            <person name="Williams K.H."/>
            <person name="Hubbard S.S."/>
            <person name="Banfield J.F."/>
        </authorList>
    </citation>
    <scope>NUCLEOTIDE SEQUENCE [LARGE SCALE GENOMIC DNA]</scope>
</reference>
<evidence type="ECO:0000313" key="2">
    <source>
        <dbReference type="Proteomes" id="UP000179219"/>
    </source>
</evidence>
<dbReference type="EMBL" id="MGFP01000042">
    <property type="protein sequence ID" value="OGM08632.1"/>
    <property type="molecule type" value="Genomic_DNA"/>
</dbReference>
<name>A0A1F7X0M7_9BACT</name>
<protein>
    <recommendedName>
        <fullName evidence="3">DUF5666 domain-containing protein</fullName>
    </recommendedName>
</protein>
<gene>
    <name evidence="1" type="ORF">A2159_03755</name>
</gene>
<dbReference type="AlphaFoldDB" id="A0A1F7X0M7"/>
<accession>A0A1F7X0M7</accession>
<proteinExistence type="predicted"/>
<evidence type="ECO:0008006" key="3">
    <source>
        <dbReference type="Google" id="ProtNLM"/>
    </source>
</evidence>
<sequence>MKYILIIFITIIFLSIPKNVAAQSQTSSDSGSLPSDSIREKVREKFQTTKNNPKAYIGTVTDKTQDSIQMKNLGGEIEFVSINPSEVVFIKIAKTTTAVKFTDLAIGDFTIVMGYLNNQSNITTPPQGNGVLKAKRILIVSPLEKINRLNIYGEIAKIDKKTVTLRQSDNKNLDIIFPKKWVGPEIKELNIGDKIYAVLIQKENIFEVRTVNVSQKVSPSPTKKVQ</sequence>
<dbReference type="Proteomes" id="UP000179219">
    <property type="component" value="Unassembled WGS sequence"/>
</dbReference>
<evidence type="ECO:0000313" key="1">
    <source>
        <dbReference type="EMBL" id="OGM08632.1"/>
    </source>
</evidence>